<dbReference type="AlphaFoldDB" id="A0A5R8KEG3"/>
<keyword evidence="5 7" id="KW-1133">Transmembrane helix</keyword>
<feature type="transmembrane region" description="Helical" evidence="7">
    <location>
        <begin position="358"/>
        <end position="376"/>
    </location>
</feature>
<comment type="subcellular location">
    <subcellularLocation>
        <location evidence="1 7">Cell membrane</location>
        <topology evidence="1 7">Multi-pass membrane protein</topology>
    </subcellularLocation>
</comment>
<dbReference type="GO" id="GO:0055085">
    <property type="term" value="P:transmembrane transport"/>
    <property type="evidence" value="ECO:0007669"/>
    <property type="project" value="InterPro"/>
</dbReference>
<evidence type="ECO:0000313" key="10">
    <source>
        <dbReference type="EMBL" id="TLD69969.1"/>
    </source>
</evidence>
<dbReference type="InterPro" id="IPR000515">
    <property type="entry name" value="MetI-like"/>
</dbReference>
<keyword evidence="2 7" id="KW-0813">Transport</keyword>
<keyword evidence="11" id="KW-1185">Reference proteome</keyword>
<evidence type="ECO:0000256" key="8">
    <source>
        <dbReference type="SAM" id="MobiDB-lite"/>
    </source>
</evidence>
<feature type="domain" description="ABC transmembrane type-1" evidence="9">
    <location>
        <begin position="235"/>
        <end position="415"/>
    </location>
</feature>
<feature type="compositionally biased region" description="Acidic residues" evidence="8">
    <location>
        <begin position="479"/>
        <end position="488"/>
    </location>
</feature>
<evidence type="ECO:0000256" key="3">
    <source>
        <dbReference type="ARBA" id="ARBA00022475"/>
    </source>
</evidence>
<dbReference type="RefSeq" id="WP_138087024.1">
    <property type="nucleotide sequence ID" value="NZ_VAUV01000010.1"/>
</dbReference>
<dbReference type="PANTHER" id="PTHR30151">
    <property type="entry name" value="ALKANE SULFONATE ABC TRANSPORTER-RELATED, MEMBRANE SUBUNIT"/>
    <property type="match status" value="1"/>
</dbReference>
<evidence type="ECO:0000256" key="2">
    <source>
        <dbReference type="ARBA" id="ARBA00022448"/>
    </source>
</evidence>
<feature type="transmembrane region" description="Helical" evidence="7">
    <location>
        <begin position="301"/>
        <end position="317"/>
    </location>
</feature>
<dbReference type="PROSITE" id="PS50928">
    <property type="entry name" value="ABC_TM1"/>
    <property type="match status" value="1"/>
</dbReference>
<feature type="transmembrane region" description="Helical" evidence="7">
    <location>
        <begin position="239"/>
        <end position="261"/>
    </location>
</feature>
<evidence type="ECO:0000256" key="4">
    <source>
        <dbReference type="ARBA" id="ARBA00022692"/>
    </source>
</evidence>
<organism evidence="10 11">
    <name type="scientific">Phragmitibacter flavus</name>
    <dbReference type="NCBI Taxonomy" id="2576071"/>
    <lineage>
        <taxon>Bacteria</taxon>
        <taxon>Pseudomonadati</taxon>
        <taxon>Verrucomicrobiota</taxon>
        <taxon>Verrucomicrobiia</taxon>
        <taxon>Verrucomicrobiales</taxon>
        <taxon>Verrucomicrobiaceae</taxon>
        <taxon>Phragmitibacter</taxon>
    </lineage>
</organism>
<evidence type="ECO:0000259" key="9">
    <source>
        <dbReference type="PROSITE" id="PS50928"/>
    </source>
</evidence>
<evidence type="ECO:0000256" key="5">
    <source>
        <dbReference type="ARBA" id="ARBA00022989"/>
    </source>
</evidence>
<dbReference type="EMBL" id="VAUV01000010">
    <property type="protein sequence ID" value="TLD69969.1"/>
    <property type="molecule type" value="Genomic_DNA"/>
</dbReference>
<dbReference type="Pfam" id="PF00528">
    <property type="entry name" value="BPD_transp_1"/>
    <property type="match status" value="1"/>
</dbReference>
<protein>
    <submittedName>
        <fullName evidence="10">ABC transporter permease subunit</fullName>
    </submittedName>
</protein>
<feature type="region of interest" description="Disordered" evidence="8">
    <location>
        <begin position="472"/>
        <end position="500"/>
    </location>
</feature>
<sequence length="500" mass="54983">MATSSGRHWFGVRKDLDQQRSSLLMALSFLLPLLIWCIASYGPWWEVAHQVQISAESPRLQSIYIVGNRLEPGTWEEFQNAIKLDNEEILKAKESRTPLESSTRQNKKVLRQIYQPAMINGWLARGQETDDEAIRQVWLKLAAGELTAGRQEISSENLEIVKENAKLLQASGAEWPTQSLLKLLPEASEEVARPVYLVPPDVVATSFWKGITATKPEATESGDEGAMKKTLLERYAESWRTIVLGFLLAIVIAVPLGLLAGTYDFFSKLFEPFVNFFSYMPAPAFGVVLMAIFGLDSGPKIMLVCLGTLPGAVLMLAKTTRRLDGALLEAAQTLGANQRQMLANVVVPGVLPNLYNDLRLLFGTAWTWLVIAELLGFKSGLAEVIDTHGRRFQFEIVYPAILMIGLSGFIMDQLLGFLGRFFFPWVDQPAQGFLASISSKIAGGLRRLTATKEAAPTATAAIEAEEAAKAALTLQSTEPPEEPEEESEATLGAVAKKSEP</sequence>
<proteinExistence type="inferred from homology"/>
<dbReference type="Gene3D" id="1.10.3720.10">
    <property type="entry name" value="MetI-like"/>
    <property type="match status" value="1"/>
</dbReference>
<reference evidence="10 11" key="1">
    <citation type="submission" date="2019-05" db="EMBL/GenBank/DDBJ databases">
        <title>Verrucobacter flavum gen. nov., sp. nov. a new member of the family Verrucomicrobiaceae.</title>
        <authorList>
            <person name="Szuroczki S."/>
            <person name="Abbaszade G."/>
            <person name="Szabo A."/>
            <person name="Felfoldi T."/>
            <person name="Schumann P."/>
            <person name="Boka K."/>
            <person name="Keki Z."/>
            <person name="Toumi M."/>
            <person name="Toth E."/>
        </authorList>
    </citation>
    <scope>NUCLEOTIDE SEQUENCE [LARGE SCALE GENOMIC DNA]</scope>
    <source>
        <strain evidence="10 11">MG-N-17</strain>
    </source>
</reference>
<dbReference type="InterPro" id="IPR035906">
    <property type="entry name" value="MetI-like_sf"/>
</dbReference>
<feature type="transmembrane region" description="Helical" evidence="7">
    <location>
        <begin position="23"/>
        <end position="45"/>
    </location>
</feature>
<gene>
    <name evidence="10" type="ORF">FEM03_14655</name>
</gene>
<feature type="transmembrane region" description="Helical" evidence="7">
    <location>
        <begin position="273"/>
        <end position="295"/>
    </location>
</feature>
<keyword evidence="4 7" id="KW-0812">Transmembrane</keyword>
<dbReference type="SUPFAM" id="SSF161098">
    <property type="entry name" value="MetI-like"/>
    <property type="match status" value="1"/>
</dbReference>
<keyword evidence="6 7" id="KW-0472">Membrane</keyword>
<evidence type="ECO:0000256" key="1">
    <source>
        <dbReference type="ARBA" id="ARBA00004651"/>
    </source>
</evidence>
<dbReference type="OrthoDB" id="9804353at2"/>
<dbReference type="PANTHER" id="PTHR30151:SF0">
    <property type="entry name" value="ABC TRANSPORTER PERMEASE PROTEIN MJ0413-RELATED"/>
    <property type="match status" value="1"/>
</dbReference>
<evidence type="ECO:0000313" key="11">
    <source>
        <dbReference type="Proteomes" id="UP000306196"/>
    </source>
</evidence>
<comment type="similarity">
    <text evidence="7">Belongs to the binding-protein-dependent transport system permease family.</text>
</comment>
<dbReference type="CDD" id="cd06261">
    <property type="entry name" value="TM_PBP2"/>
    <property type="match status" value="1"/>
</dbReference>
<evidence type="ECO:0000256" key="7">
    <source>
        <dbReference type="RuleBase" id="RU363032"/>
    </source>
</evidence>
<evidence type="ECO:0000256" key="6">
    <source>
        <dbReference type="ARBA" id="ARBA00023136"/>
    </source>
</evidence>
<accession>A0A5R8KEG3</accession>
<comment type="caution">
    <text evidence="10">The sequence shown here is derived from an EMBL/GenBank/DDBJ whole genome shotgun (WGS) entry which is preliminary data.</text>
</comment>
<keyword evidence="3" id="KW-1003">Cell membrane</keyword>
<dbReference type="GO" id="GO:0005886">
    <property type="term" value="C:plasma membrane"/>
    <property type="evidence" value="ECO:0007669"/>
    <property type="project" value="UniProtKB-SubCell"/>
</dbReference>
<dbReference type="Proteomes" id="UP000306196">
    <property type="component" value="Unassembled WGS sequence"/>
</dbReference>
<name>A0A5R8KEG3_9BACT</name>
<feature type="transmembrane region" description="Helical" evidence="7">
    <location>
        <begin position="396"/>
        <end position="418"/>
    </location>
</feature>